<dbReference type="Gene3D" id="3.40.50.300">
    <property type="entry name" value="P-loop containing nucleotide triphosphate hydrolases"/>
    <property type="match status" value="1"/>
</dbReference>
<evidence type="ECO:0000313" key="5">
    <source>
        <dbReference type="Proteomes" id="UP000502298"/>
    </source>
</evidence>
<organism evidence="4 5">
    <name type="scientific">Arcanobacterium buesumense</name>
    <dbReference type="NCBI Taxonomy" id="2722751"/>
    <lineage>
        <taxon>Bacteria</taxon>
        <taxon>Bacillati</taxon>
        <taxon>Actinomycetota</taxon>
        <taxon>Actinomycetes</taxon>
        <taxon>Actinomycetales</taxon>
        <taxon>Actinomycetaceae</taxon>
        <taxon>Arcanobacterium</taxon>
    </lineage>
</organism>
<name>A0A6H2EKH6_9ACTO</name>
<dbReference type="KEGG" id="arca:HC352_04795"/>
<dbReference type="InterPro" id="IPR003439">
    <property type="entry name" value="ABC_transporter-like_ATP-bd"/>
</dbReference>
<evidence type="ECO:0000256" key="1">
    <source>
        <dbReference type="ARBA" id="ARBA00022741"/>
    </source>
</evidence>
<protein>
    <submittedName>
        <fullName evidence="4">ATP-binding cassette domain-containing protein</fullName>
    </submittedName>
</protein>
<dbReference type="GO" id="GO:0005524">
    <property type="term" value="F:ATP binding"/>
    <property type="evidence" value="ECO:0007669"/>
    <property type="project" value="UniProtKB-KW"/>
</dbReference>
<dbReference type="InterPro" id="IPR039421">
    <property type="entry name" value="Type_1_exporter"/>
</dbReference>
<keyword evidence="5" id="KW-1185">Reference proteome</keyword>
<dbReference type="PANTHER" id="PTHR24221">
    <property type="entry name" value="ATP-BINDING CASSETTE SUB-FAMILY B"/>
    <property type="match status" value="1"/>
</dbReference>
<evidence type="ECO:0000256" key="2">
    <source>
        <dbReference type="ARBA" id="ARBA00022840"/>
    </source>
</evidence>
<keyword evidence="1" id="KW-0547">Nucleotide-binding</keyword>
<feature type="domain" description="ABC transporter" evidence="3">
    <location>
        <begin position="1"/>
        <end position="203"/>
    </location>
</feature>
<evidence type="ECO:0000313" key="4">
    <source>
        <dbReference type="EMBL" id="QJC21886.1"/>
    </source>
</evidence>
<gene>
    <name evidence="4" type="ORF">HC352_04795</name>
</gene>
<evidence type="ECO:0000259" key="3">
    <source>
        <dbReference type="PROSITE" id="PS50893"/>
    </source>
</evidence>
<dbReference type="Proteomes" id="UP000502298">
    <property type="component" value="Chromosome"/>
</dbReference>
<dbReference type="PROSITE" id="PS00211">
    <property type="entry name" value="ABC_TRANSPORTER_1"/>
    <property type="match status" value="1"/>
</dbReference>
<dbReference type="InterPro" id="IPR027417">
    <property type="entry name" value="P-loop_NTPase"/>
</dbReference>
<dbReference type="PROSITE" id="PS50893">
    <property type="entry name" value="ABC_TRANSPORTER_2"/>
    <property type="match status" value="1"/>
</dbReference>
<dbReference type="InterPro" id="IPR017871">
    <property type="entry name" value="ABC_transporter-like_CS"/>
</dbReference>
<dbReference type="CDD" id="cd03228">
    <property type="entry name" value="ABCC_MRP_Like"/>
    <property type="match status" value="1"/>
</dbReference>
<dbReference type="InterPro" id="IPR003593">
    <property type="entry name" value="AAA+_ATPase"/>
</dbReference>
<dbReference type="SMART" id="SM00382">
    <property type="entry name" value="AAA"/>
    <property type="match status" value="1"/>
</dbReference>
<keyword evidence="2 4" id="KW-0067">ATP-binding</keyword>
<dbReference type="Pfam" id="PF00005">
    <property type="entry name" value="ABC_tran"/>
    <property type="match status" value="1"/>
</dbReference>
<dbReference type="RefSeq" id="WP_168917825.1">
    <property type="nucleotide sequence ID" value="NZ_CP050804.1"/>
</dbReference>
<dbReference type="SUPFAM" id="SSF52540">
    <property type="entry name" value="P-loop containing nucleoside triphosphate hydrolases"/>
    <property type="match status" value="1"/>
</dbReference>
<accession>A0A6H2EKH6</accession>
<dbReference type="AlphaFoldDB" id="A0A6H2EKH6"/>
<dbReference type="PANTHER" id="PTHR24221:SF654">
    <property type="entry name" value="ATP-BINDING CASSETTE SUB-FAMILY B MEMBER 6"/>
    <property type="match status" value="1"/>
</dbReference>
<proteinExistence type="predicted"/>
<dbReference type="GO" id="GO:0016887">
    <property type="term" value="F:ATP hydrolysis activity"/>
    <property type="evidence" value="ECO:0007669"/>
    <property type="project" value="InterPro"/>
</dbReference>
<dbReference type="EMBL" id="CP050804">
    <property type="protein sequence ID" value="QJC21886.1"/>
    <property type="molecule type" value="Genomic_DNA"/>
</dbReference>
<sequence length="204" mass="21946">MQDINLSIEPGSVVAFLGENGCGKTTLVKLLAGLLEPDTGTVTVHGPHAQSSATSDRQASTSMVFQDFTKLELTVRDFVDPAGKESDDAIQDALTRARAWDFIQQLPDGINAQLGPQWDGSGLSGGQWQRLALARTFLSGAPIWILDEPTATVDVQAEAAIYEDVLHQRPAGTTVIIITHRPQTLTDVDAIIYLENGHIINTVS</sequence>
<dbReference type="GO" id="GO:0042626">
    <property type="term" value="F:ATPase-coupled transmembrane transporter activity"/>
    <property type="evidence" value="ECO:0007669"/>
    <property type="project" value="TreeGrafter"/>
</dbReference>
<reference evidence="4 5" key="1">
    <citation type="submission" date="2020-03" db="EMBL/GenBank/DDBJ databases">
        <title>Complete genome of Arcanobacterium buesumensis sp. nov. strain 2701.</title>
        <authorList>
            <person name="Borowiak M."/>
            <person name="Alssahen M."/>
            <person name="Laemmler C."/>
            <person name="Malorny B."/>
            <person name="Hassan A."/>
            <person name="Prenger-Berninghoff E."/>
            <person name="Ploetz M."/>
            <person name="Abdulmawjood A."/>
        </authorList>
    </citation>
    <scope>NUCLEOTIDE SEQUENCE [LARGE SCALE GENOMIC DNA]</scope>
    <source>
        <strain evidence="4 5">2701</strain>
    </source>
</reference>